<dbReference type="InterPro" id="IPR007110">
    <property type="entry name" value="Ig-like_dom"/>
</dbReference>
<proteinExistence type="predicted"/>
<feature type="signal peptide" evidence="1">
    <location>
        <begin position="1"/>
        <end position="26"/>
    </location>
</feature>
<evidence type="ECO:0000256" key="1">
    <source>
        <dbReference type="SAM" id="SignalP"/>
    </source>
</evidence>
<evidence type="ECO:0000259" key="2">
    <source>
        <dbReference type="PROSITE" id="PS50835"/>
    </source>
</evidence>
<reference evidence="3" key="1">
    <citation type="submission" date="2017-05" db="UniProtKB">
        <authorList>
            <consortium name="EnsemblMetazoa"/>
        </authorList>
    </citation>
    <scope>IDENTIFICATION</scope>
</reference>
<dbReference type="InParanoid" id="A0A1X7SII5"/>
<accession>A0A1X7SII5</accession>
<dbReference type="SUPFAM" id="SSF48726">
    <property type="entry name" value="Immunoglobulin"/>
    <property type="match status" value="1"/>
</dbReference>
<organism evidence="3">
    <name type="scientific">Amphimedon queenslandica</name>
    <name type="common">Sponge</name>
    <dbReference type="NCBI Taxonomy" id="400682"/>
    <lineage>
        <taxon>Eukaryota</taxon>
        <taxon>Metazoa</taxon>
        <taxon>Porifera</taxon>
        <taxon>Demospongiae</taxon>
        <taxon>Heteroscleromorpha</taxon>
        <taxon>Haplosclerida</taxon>
        <taxon>Niphatidae</taxon>
        <taxon>Amphimedon</taxon>
    </lineage>
</organism>
<feature type="domain" description="Ig-like" evidence="2">
    <location>
        <begin position="187"/>
        <end position="270"/>
    </location>
</feature>
<dbReference type="CDD" id="cd00096">
    <property type="entry name" value="Ig"/>
    <property type="match status" value="1"/>
</dbReference>
<dbReference type="EnsemblMetazoa" id="Aqu2.1.01878_001">
    <property type="protein sequence ID" value="Aqu2.1.01878_001"/>
    <property type="gene ID" value="Aqu2.1.01878"/>
</dbReference>
<sequence>MESSNCICYVTIVFCLVLSLVQGVKGIEAPSMLPNNGVQLYLAYENRTTPDYSMIYASQFYDIDQNNDVNDITDALWCQSANTSTNIGVWYYPNGTEVPLFDGPFDDLSAPNPVYSKRFSGQIALARRDGLSGYESLYKCIIPDENGVNQTLVVGAYTDTGYDENDGPDADPTMQFSLLSTSRLATPPVFSLSFNVSDGPPTTVSCSVNGNGISTELSRVIVNGSGSVTRVTVTVRLREAGNYQCTVSNVRVTTGTISGVTAVSSTSSLSISVSDTPTGLTATRLSTGLAH</sequence>
<keyword evidence="1" id="KW-0732">Signal</keyword>
<dbReference type="AlphaFoldDB" id="A0A1X7SII5"/>
<name>A0A1X7SII5_AMPQE</name>
<evidence type="ECO:0000313" key="3">
    <source>
        <dbReference type="EnsemblMetazoa" id="Aqu2.1.01878_001"/>
    </source>
</evidence>
<dbReference type="InterPro" id="IPR036179">
    <property type="entry name" value="Ig-like_dom_sf"/>
</dbReference>
<dbReference type="PROSITE" id="PS50835">
    <property type="entry name" value="IG_LIKE"/>
    <property type="match status" value="1"/>
</dbReference>
<feature type="chain" id="PRO_5013050108" description="Ig-like domain-containing protein" evidence="1">
    <location>
        <begin position="27"/>
        <end position="291"/>
    </location>
</feature>
<protein>
    <recommendedName>
        <fullName evidence="2">Ig-like domain-containing protein</fullName>
    </recommendedName>
</protein>